<evidence type="ECO:0000313" key="1">
    <source>
        <dbReference type="EMBL" id="OAF68892.1"/>
    </source>
</evidence>
<evidence type="ECO:0008006" key="3">
    <source>
        <dbReference type="Google" id="ProtNLM"/>
    </source>
</evidence>
<dbReference type="EMBL" id="LWCA01000372">
    <property type="protein sequence ID" value="OAF68892.1"/>
    <property type="molecule type" value="Genomic_DNA"/>
</dbReference>
<sequence length="121" mass="13963">MINDVSNGVVYFDSKIMDKIERMVVVIIDVKTNQELVIGIVFQNDGKDITTAKTVYNLLKKWNVDKKFIVFCYDTFGNTGKFNASVKYSTDFLNKTFVYLPCRHHILKIIISAEFFSIYGN</sequence>
<gene>
    <name evidence="1" type="ORF">A3Q56_03385</name>
</gene>
<reference evidence="1 2" key="1">
    <citation type="submission" date="2016-04" db="EMBL/GenBank/DDBJ databases">
        <title>The genome of Intoshia linei affirms orthonectids as highly simplified spiralians.</title>
        <authorList>
            <person name="Mikhailov K.V."/>
            <person name="Slusarev G.S."/>
            <person name="Nikitin M.A."/>
            <person name="Logacheva M.D."/>
            <person name="Penin A."/>
            <person name="Aleoshin V."/>
            <person name="Panchin Y.V."/>
        </authorList>
    </citation>
    <scope>NUCLEOTIDE SEQUENCE [LARGE SCALE GENOMIC DNA]</scope>
    <source>
        <strain evidence="1">Intl2013</strain>
        <tissue evidence="1">Whole animal</tissue>
    </source>
</reference>
<accession>A0A177B5B0</accession>
<dbReference type="AlphaFoldDB" id="A0A177B5B0"/>
<organism evidence="1 2">
    <name type="scientific">Intoshia linei</name>
    <dbReference type="NCBI Taxonomy" id="1819745"/>
    <lineage>
        <taxon>Eukaryota</taxon>
        <taxon>Metazoa</taxon>
        <taxon>Spiralia</taxon>
        <taxon>Lophotrochozoa</taxon>
        <taxon>Mesozoa</taxon>
        <taxon>Orthonectida</taxon>
        <taxon>Rhopaluridae</taxon>
        <taxon>Intoshia</taxon>
    </lineage>
</organism>
<name>A0A177B5B0_9BILA</name>
<comment type="caution">
    <text evidence="1">The sequence shown here is derived from an EMBL/GenBank/DDBJ whole genome shotgun (WGS) entry which is preliminary data.</text>
</comment>
<dbReference type="OrthoDB" id="8053568at2759"/>
<proteinExistence type="predicted"/>
<dbReference type="Proteomes" id="UP000078046">
    <property type="component" value="Unassembled WGS sequence"/>
</dbReference>
<evidence type="ECO:0000313" key="2">
    <source>
        <dbReference type="Proteomes" id="UP000078046"/>
    </source>
</evidence>
<keyword evidence="2" id="KW-1185">Reference proteome</keyword>
<protein>
    <recommendedName>
        <fullName evidence="3">DUF659 domain-containing protein</fullName>
    </recommendedName>
</protein>